<keyword evidence="5" id="KW-0862">Zinc</keyword>
<dbReference type="PANTHER" id="PTHR46144:SF6">
    <property type="entry name" value="C2H2-TYPE DOMAIN-CONTAINING PROTEIN"/>
    <property type="match status" value="1"/>
</dbReference>
<organism evidence="8 9">
    <name type="scientific">Clavelina lepadiformis</name>
    <name type="common">Light-bulb sea squirt</name>
    <name type="synonym">Ascidia lepadiformis</name>
    <dbReference type="NCBI Taxonomy" id="159417"/>
    <lineage>
        <taxon>Eukaryota</taxon>
        <taxon>Metazoa</taxon>
        <taxon>Chordata</taxon>
        <taxon>Tunicata</taxon>
        <taxon>Ascidiacea</taxon>
        <taxon>Aplousobranchia</taxon>
        <taxon>Clavelinidae</taxon>
        <taxon>Clavelina</taxon>
    </lineage>
</organism>
<gene>
    <name evidence="8" type="ORF">CVLEPA_LOCUS8492</name>
</gene>
<dbReference type="InterPro" id="IPR003604">
    <property type="entry name" value="Matrin/U1-like-C_Znf_C2H2"/>
</dbReference>
<proteinExistence type="predicted"/>
<evidence type="ECO:0000256" key="2">
    <source>
        <dbReference type="ARBA" id="ARBA00022723"/>
    </source>
</evidence>
<comment type="subcellular location">
    <subcellularLocation>
        <location evidence="1">Nucleus</location>
    </subcellularLocation>
</comment>
<reference evidence="8 9" key="1">
    <citation type="submission" date="2024-02" db="EMBL/GenBank/DDBJ databases">
        <authorList>
            <person name="Daric V."/>
            <person name="Darras S."/>
        </authorList>
    </citation>
    <scope>NUCLEOTIDE SEQUENCE [LARGE SCALE GENOMIC DNA]</scope>
</reference>
<feature type="domain" description="U1-type" evidence="7">
    <location>
        <begin position="210"/>
        <end position="239"/>
    </location>
</feature>
<dbReference type="Gene3D" id="3.30.160.60">
    <property type="entry name" value="Classic Zinc Finger"/>
    <property type="match status" value="4"/>
</dbReference>
<evidence type="ECO:0000256" key="6">
    <source>
        <dbReference type="ARBA" id="ARBA00023242"/>
    </source>
</evidence>
<dbReference type="InterPro" id="IPR036236">
    <property type="entry name" value="Znf_C2H2_sf"/>
</dbReference>
<dbReference type="PANTHER" id="PTHR46144">
    <property type="entry name" value="ZINC FINGER PROTEIN 385B-LIKE"/>
    <property type="match status" value="1"/>
</dbReference>
<dbReference type="InterPro" id="IPR051868">
    <property type="entry name" value="ZN346_ZMAT4"/>
</dbReference>
<keyword evidence="3" id="KW-0677">Repeat</keyword>
<evidence type="ECO:0000256" key="5">
    <source>
        <dbReference type="ARBA" id="ARBA00022833"/>
    </source>
</evidence>
<keyword evidence="2" id="KW-0479">Metal-binding</keyword>
<evidence type="ECO:0000259" key="7">
    <source>
        <dbReference type="SMART" id="SM00451"/>
    </source>
</evidence>
<dbReference type="InterPro" id="IPR013087">
    <property type="entry name" value="Znf_C2H2_type"/>
</dbReference>
<keyword evidence="4" id="KW-0863">Zinc-finger</keyword>
<dbReference type="EMBL" id="CAWYQH010000057">
    <property type="protein sequence ID" value="CAK8678573.1"/>
    <property type="molecule type" value="Genomic_DNA"/>
</dbReference>
<accession>A0ABP0FKI9</accession>
<name>A0ABP0FKI9_CLALP</name>
<dbReference type="Proteomes" id="UP001642483">
    <property type="component" value="Unassembled WGS sequence"/>
</dbReference>
<feature type="domain" description="U1-type" evidence="7">
    <location>
        <begin position="40"/>
        <end position="74"/>
    </location>
</feature>
<evidence type="ECO:0000256" key="4">
    <source>
        <dbReference type="ARBA" id="ARBA00022771"/>
    </source>
</evidence>
<feature type="domain" description="U1-type" evidence="7">
    <location>
        <begin position="160"/>
        <end position="194"/>
    </location>
</feature>
<dbReference type="Pfam" id="PF12874">
    <property type="entry name" value="zf-met"/>
    <property type="match status" value="4"/>
</dbReference>
<comment type="caution">
    <text evidence="8">The sequence shown here is derived from an EMBL/GenBank/DDBJ whole genome shotgun (WGS) entry which is preliminary data.</text>
</comment>
<keyword evidence="9" id="KW-1185">Reference proteome</keyword>
<evidence type="ECO:0000313" key="8">
    <source>
        <dbReference type="EMBL" id="CAK8678573.1"/>
    </source>
</evidence>
<evidence type="ECO:0000313" key="9">
    <source>
        <dbReference type="Proteomes" id="UP001642483"/>
    </source>
</evidence>
<keyword evidence="6" id="KW-0539">Nucleus</keyword>
<evidence type="ECO:0000256" key="3">
    <source>
        <dbReference type="ARBA" id="ARBA00022737"/>
    </source>
</evidence>
<evidence type="ECO:0000256" key="1">
    <source>
        <dbReference type="ARBA" id="ARBA00004123"/>
    </source>
</evidence>
<sequence>MAYLKSLYESDTHGDDFTKDIFSTEYGPLGISGFNCDGKEVGTYCYMCDVLLESPSLSFAHFSGKKHATKLRQYKSLQNRLVIESSTGDADDPDNLFLPSYCKVCDATLAGNEQTNAHYQSEKHQKKVRNYFLIKVGAKKVHPLHQQDRVERKEDLENCSKMEYCSLCGCELSSTIVARTHYAGKKHAKKLKEKAAFDALADASVNWERCNTCSVDLNSKQQYLLHISTAKHKANVEKELTASDRMRALARRREEIETQISEDVAKRRLLETELLEIDSQFKTQKVKY</sequence>
<dbReference type="SUPFAM" id="SSF57667">
    <property type="entry name" value="beta-beta-alpha zinc fingers"/>
    <property type="match status" value="4"/>
</dbReference>
<feature type="domain" description="U1-type" evidence="7">
    <location>
        <begin position="97"/>
        <end position="131"/>
    </location>
</feature>
<protein>
    <recommendedName>
        <fullName evidence="7">U1-type domain-containing protein</fullName>
    </recommendedName>
</protein>
<dbReference type="SMART" id="SM00451">
    <property type="entry name" value="ZnF_U1"/>
    <property type="match status" value="4"/>
</dbReference>